<reference evidence="6 7" key="1">
    <citation type="submission" date="2020-06" db="EMBL/GenBank/DDBJ databases">
        <authorList>
            <person name="Chanama M."/>
        </authorList>
    </citation>
    <scope>NUCLEOTIDE SEQUENCE [LARGE SCALE GENOMIC DNA]</scope>
    <source>
        <strain evidence="6 7">TBRC6557</strain>
    </source>
</reference>
<dbReference type="InterPro" id="IPR050571">
    <property type="entry name" value="Class-IV_PLP-Dep_Aminotrnsfr"/>
</dbReference>
<sequence length="274" mass="28963">MPVWVNGELIDPERATVSVFDHGLMVGDGVFETVKIVHGRAFALTRHLDRLRLSAQRMDLPEPDVEAIADGVAKCLAAAPDWALGRIRITYTSGPGPLGSDRGDQGTTAVVIVDEQKPFPVTANVTVVPWPRNERGALAGVKSTSYGDNAKALAYAKARGGGEAIFGNLAGDLCEGTGSNIFVVRDGRLLTPTLASGCLAGVTRALVLEWCGGEEADVPLSAVYEAEEAFLTSTTRDIQPIRLVDDTELPIAPGPITAKAMRVFAERSAGDLDP</sequence>
<dbReference type="PROSITE" id="PS00770">
    <property type="entry name" value="AA_TRANSFER_CLASS_4"/>
    <property type="match status" value="1"/>
</dbReference>
<evidence type="ECO:0000313" key="7">
    <source>
        <dbReference type="Proteomes" id="UP000546126"/>
    </source>
</evidence>
<dbReference type="Gene3D" id="3.30.470.10">
    <property type="match status" value="1"/>
</dbReference>
<evidence type="ECO:0000256" key="3">
    <source>
        <dbReference type="ARBA" id="ARBA00022898"/>
    </source>
</evidence>
<protein>
    <submittedName>
        <fullName evidence="6">Aminotransferase class IV</fullName>
    </submittedName>
</protein>
<dbReference type="Pfam" id="PF01063">
    <property type="entry name" value="Aminotran_4"/>
    <property type="match status" value="1"/>
</dbReference>
<evidence type="ECO:0000256" key="1">
    <source>
        <dbReference type="ARBA" id="ARBA00001933"/>
    </source>
</evidence>
<comment type="caution">
    <text evidence="6">The sequence shown here is derived from an EMBL/GenBank/DDBJ whole genome shotgun (WGS) entry which is preliminary data.</text>
</comment>
<evidence type="ECO:0000256" key="4">
    <source>
        <dbReference type="RuleBase" id="RU004106"/>
    </source>
</evidence>
<comment type="cofactor">
    <cofactor evidence="1 5">
        <name>pyridoxal 5'-phosphate</name>
        <dbReference type="ChEBI" id="CHEBI:597326"/>
    </cofactor>
</comment>
<dbReference type="Proteomes" id="UP000546126">
    <property type="component" value="Unassembled WGS sequence"/>
</dbReference>
<evidence type="ECO:0000256" key="2">
    <source>
        <dbReference type="ARBA" id="ARBA00009320"/>
    </source>
</evidence>
<dbReference type="InterPro" id="IPR001544">
    <property type="entry name" value="Aminotrans_IV"/>
</dbReference>
<keyword evidence="7" id="KW-1185">Reference proteome</keyword>
<dbReference type="SUPFAM" id="SSF56752">
    <property type="entry name" value="D-aminoacid aminotransferase-like PLP-dependent enzymes"/>
    <property type="match status" value="1"/>
</dbReference>
<dbReference type="PANTHER" id="PTHR42743:SF11">
    <property type="entry name" value="AMINODEOXYCHORISMATE LYASE"/>
    <property type="match status" value="1"/>
</dbReference>
<comment type="similarity">
    <text evidence="2 4">Belongs to the class-IV pyridoxal-phosphate-dependent aminotransferase family.</text>
</comment>
<dbReference type="Gene3D" id="3.20.10.10">
    <property type="entry name" value="D-amino Acid Aminotransferase, subunit A, domain 2"/>
    <property type="match status" value="1"/>
</dbReference>
<dbReference type="InterPro" id="IPR018300">
    <property type="entry name" value="Aminotrans_IV_CS"/>
</dbReference>
<proteinExistence type="inferred from homology"/>
<evidence type="ECO:0000256" key="5">
    <source>
        <dbReference type="RuleBase" id="RU004516"/>
    </source>
</evidence>
<keyword evidence="3 5" id="KW-0663">Pyridoxal phosphate</keyword>
<dbReference type="EMBL" id="JABWGO010000012">
    <property type="protein sequence ID" value="NUW45498.1"/>
    <property type="molecule type" value="Genomic_DNA"/>
</dbReference>
<dbReference type="InterPro" id="IPR043132">
    <property type="entry name" value="BCAT-like_C"/>
</dbReference>
<dbReference type="AlphaFoldDB" id="A0A7Y6MEF1"/>
<evidence type="ECO:0000313" key="6">
    <source>
        <dbReference type="EMBL" id="NUW45498.1"/>
    </source>
</evidence>
<dbReference type="GO" id="GO:0005829">
    <property type="term" value="C:cytosol"/>
    <property type="evidence" value="ECO:0007669"/>
    <property type="project" value="TreeGrafter"/>
</dbReference>
<keyword evidence="6" id="KW-0808">Transferase</keyword>
<dbReference type="PANTHER" id="PTHR42743">
    <property type="entry name" value="AMINO-ACID AMINOTRANSFERASE"/>
    <property type="match status" value="1"/>
</dbReference>
<organism evidence="6 7">
    <name type="scientific">Nonomuraea rhodomycinica</name>
    <dbReference type="NCBI Taxonomy" id="1712872"/>
    <lineage>
        <taxon>Bacteria</taxon>
        <taxon>Bacillati</taxon>
        <taxon>Actinomycetota</taxon>
        <taxon>Actinomycetes</taxon>
        <taxon>Streptosporangiales</taxon>
        <taxon>Streptosporangiaceae</taxon>
        <taxon>Nonomuraea</taxon>
    </lineage>
</organism>
<accession>A0A7Y6MEF1</accession>
<dbReference type="GO" id="GO:0046394">
    <property type="term" value="P:carboxylic acid biosynthetic process"/>
    <property type="evidence" value="ECO:0007669"/>
    <property type="project" value="UniProtKB-ARBA"/>
</dbReference>
<keyword evidence="6" id="KW-0032">Aminotransferase</keyword>
<dbReference type="InterPro" id="IPR043131">
    <property type="entry name" value="BCAT-like_N"/>
</dbReference>
<dbReference type="InterPro" id="IPR036038">
    <property type="entry name" value="Aminotransferase-like"/>
</dbReference>
<dbReference type="GO" id="GO:0008483">
    <property type="term" value="F:transaminase activity"/>
    <property type="evidence" value="ECO:0007669"/>
    <property type="project" value="UniProtKB-KW"/>
</dbReference>
<name>A0A7Y6MEF1_9ACTN</name>
<gene>
    <name evidence="6" type="ORF">HT134_36095</name>
</gene>